<evidence type="ECO:0000313" key="6">
    <source>
        <dbReference type="Proteomes" id="UP000242752"/>
    </source>
</evidence>
<dbReference type="EMBL" id="PPRF01000015">
    <property type="protein sequence ID" value="PNZ29458.1"/>
    <property type="molecule type" value="Genomic_DNA"/>
</dbReference>
<keyword evidence="6" id="KW-1185">Reference proteome</keyword>
<evidence type="ECO:0000259" key="4">
    <source>
        <dbReference type="Pfam" id="PF25888"/>
    </source>
</evidence>
<protein>
    <submittedName>
        <fullName evidence="5">Helicase DnaB</fullName>
    </submittedName>
</protein>
<dbReference type="Proteomes" id="UP000242752">
    <property type="component" value="Unassembled WGS sequence"/>
</dbReference>
<reference evidence="5 6" key="1">
    <citation type="submission" date="2017-08" db="EMBL/GenBank/DDBJ databases">
        <title>Draft genome sequences of 64 type strains of genus Staph aureus.</title>
        <authorList>
            <person name="Cole K."/>
            <person name="Golubchik T."/>
            <person name="Russell J."/>
            <person name="Foster D."/>
            <person name="Llewelyn M."/>
            <person name="Wilson D."/>
            <person name="Crook D."/>
            <person name="Paul J."/>
        </authorList>
    </citation>
    <scope>NUCLEOTIDE SEQUENCE [LARGE SCALE GENOMIC DNA]</scope>
    <source>
        <strain evidence="5 6">DSM 21968</strain>
    </source>
</reference>
<accession>A0A2K3YW73</accession>
<dbReference type="GO" id="GO:0004386">
    <property type="term" value="F:helicase activity"/>
    <property type="evidence" value="ECO:0007669"/>
    <property type="project" value="UniProtKB-KW"/>
</dbReference>
<dbReference type="InterPro" id="IPR006343">
    <property type="entry name" value="DnaB/C_C"/>
</dbReference>
<evidence type="ECO:0000259" key="3">
    <source>
        <dbReference type="Pfam" id="PF07261"/>
    </source>
</evidence>
<evidence type="ECO:0000256" key="1">
    <source>
        <dbReference type="ARBA" id="ARBA00093462"/>
    </source>
</evidence>
<organism evidence="5 6">
    <name type="scientific">Staphylococcus rostri</name>
    <dbReference type="NCBI Taxonomy" id="522262"/>
    <lineage>
        <taxon>Bacteria</taxon>
        <taxon>Bacillati</taxon>
        <taxon>Bacillota</taxon>
        <taxon>Bacilli</taxon>
        <taxon>Bacillales</taxon>
        <taxon>Staphylococcaceae</taxon>
        <taxon>Staphylococcus</taxon>
    </lineage>
</organism>
<feature type="domain" description="Replicative helicase loading/DNA remodeling protein DnaB N-terminal winged helix" evidence="4">
    <location>
        <begin position="11"/>
        <end position="255"/>
    </location>
</feature>
<keyword evidence="5" id="KW-0547">Nucleotide-binding</keyword>
<proteinExistence type="inferred from homology"/>
<dbReference type="RefSeq" id="WP_103357368.1">
    <property type="nucleotide sequence ID" value="NZ_PPRF01000015.1"/>
</dbReference>
<keyword evidence="5" id="KW-0067">ATP-binding</keyword>
<evidence type="ECO:0000256" key="2">
    <source>
        <dbReference type="SAM" id="MobiDB-lite"/>
    </source>
</evidence>
<evidence type="ECO:0000313" key="5">
    <source>
        <dbReference type="EMBL" id="PNZ29458.1"/>
    </source>
</evidence>
<comment type="similarity">
    <text evidence="1">Belongs to the DnaB/DnaD family.</text>
</comment>
<dbReference type="InterPro" id="IPR058660">
    <property type="entry name" value="WHD_DnaB"/>
</dbReference>
<keyword evidence="5" id="KW-0347">Helicase</keyword>
<feature type="region of interest" description="Disordered" evidence="2">
    <location>
        <begin position="383"/>
        <end position="439"/>
    </location>
</feature>
<name>A0A2K3YW73_9STAP</name>
<feature type="domain" description="DnaB/C C-terminal" evidence="3">
    <location>
        <begin position="326"/>
        <end position="384"/>
    </location>
</feature>
<feature type="compositionally biased region" description="Basic and acidic residues" evidence="2">
    <location>
        <begin position="383"/>
        <end position="401"/>
    </location>
</feature>
<gene>
    <name evidence="5" type="ORF">CD122_02105</name>
</gene>
<dbReference type="OrthoDB" id="2082007at2"/>
<dbReference type="Pfam" id="PF07261">
    <property type="entry name" value="DnaB_2"/>
    <property type="match status" value="1"/>
</dbReference>
<feature type="compositionally biased region" description="Basic and acidic residues" evidence="2">
    <location>
        <begin position="416"/>
        <end position="429"/>
    </location>
</feature>
<comment type="caution">
    <text evidence="5">The sequence shown here is derived from an EMBL/GenBank/DDBJ whole genome shotgun (WGS) entry which is preliminary data.</text>
</comment>
<keyword evidence="5" id="KW-0378">Hydrolase</keyword>
<dbReference type="Pfam" id="PF25888">
    <property type="entry name" value="WHD_DnaB"/>
    <property type="match status" value="1"/>
</dbReference>
<sequence length="460" mass="53415">MTLSMHYNQLRPHDGFCVVRQFHNQAIHDDILSRLFTPLIGAESIGIYQFLNQFSQSTFEDGLTHYTLMSELKMNLVKFREHVDLLEGIGLVRTFVQHSDETTQFVYQLLPPPSPHDFFNDPMLSIYFYQVVGQQRYHQLKSHFIILQPDLTGFMDVTKKFTDVFKVPKQSLHTPEEGLAEATYDGVDLTDVSFDFDLLADMLQTHYISKDILTEPTRSLIIQLATLYRIPPNEMKTLILKSLNSDQTLSEVDLRKQAQTHFLNMNQQTLPSLQQAQPTAQTQLADESEVEEVDVENWDDWYHLMDNTSPVVMLTSYGGSEPPLYQKRMIEELMEREGFSFGVINVLLQYVMQKIDNSLPEKYVYAVASTWKKSGVVDAKTAHEKAMDTQRNETRAQEKRTQPYRQPQRYQNAPVYEEKPRWMTHPEEFESKEEDSEALERDVNAFLDELKKSQKAGDES</sequence>
<dbReference type="AlphaFoldDB" id="A0A2K3YW73"/>